<dbReference type="PANTHER" id="PTHR30023:SF0">
    <property type="entry name" value="PENICILLIN-SENSITIVE CARBOXYPEPTIDASE A"/>
    <property type="match status" value="1"/>
</dbReference>
<dbReference type="NCBIfam" id="TIGR00666">
    <property type="entry name" value="PBP4"/>
    <property type="match status" value="1"/>
</dbReference>
<gene>
    <name evidence="4" type="primary">dacB_2</name>
    <name evidence="4" type="ORF">NCTC12965_02958</name>
</gene>
<accession>A0A4U9UKB7</accession>
<dbReference type="GO" id="GO:0006508">
    <property type="term" value="P:proteolysis"/>
    <property type="evidence" value="ECO:0007669"/>
    <property type="project" value="InterPro"/>
</dbReference>
<evidence type="ECO:0000313" key="4">
    <source>
        <dbReference type="EMBL" id="VTR29851.1"/>
    </source>
</evidence>
<proteinExistence type="inferred from homology"/>
<dbReference type="EMBL" id="CABEEZ010000066">
    <property type="protein sequence ID" value="VTR29851.1"/>
    <property type="molecule type" value="Genomic_DNA"/>
</dbReference>
<dbReference type="GO" id="GO:0000270">
    <property type="term" value="P:peptidoglycan metabolic process"/>
    <property type="evidence" value="ECO:0007669"/>
    <property type="project" value="TreeGrafter"/>
</dbReference>
<comment type="similarity">
    <text evidence="1">Belongs to the peptidase S13 family.</text>
</comment>
<evidence type="ECO:0000256" key="3">
    <source>
        <dbReference type="SAM" id="SignalP"/>
    </source>
</evidence>
<dbReference type="PANTHER" id="PTHR30023">
    <property type="entry name" value="D-ALANYL-D-ALANINE CARBOXYPEPTIDASE"/>
    <property type="match status" value="1"/>
</dbReference>
<dbReference type="InterPro" id="IPR012338">
    <property type="entry name" value="Beta-lactam/transpept-like"/>
</dbReference>
<dbReference type="Gene3D" id="3.50.80.20">
    <property type="entry name" value="D-Ala-D-Ala carboxypeptidase C, peptidase S13"/>
    <property type="match status" value="1"/>
</dbReference>
<feature type="chain" id="PRO_5020468068" evidence="3">
    <location>
        <begin position="21"/>
        <end position="203"/>
    </location>
</feature>
<keyword evidence="4" id="KW-0121">Carboxypeptidase</keyword>
<dbReference type="InterPro" id="IPR000667">
    <property type="entry name" value="Peptidase_S13"/>
</dbReference>
<keyword evidence="2 4" id="KW-0378">Hydrolase</keyword>
<organism evidence="4">
    <name type="scientific">Serratia fonticola</name>
    <dbReference type="NCBI Taxonomy" id="47917"/>
    <lineage>
        <taxon>Bacteria</taxon>
        <taxon>Pseudomonadati</taxon>
        <taxon>Pseudomonadota</taxon>
        <taxon>Gammaproteobacteria</taxon>
        <taxon>Enterobacterales</taxon>
        <taxon>Yersiniaceae</taxon>
        <taxon>Serratia</taxon>
    </lineage>
</organism>
<dbReference type="SUPFAM" id="SSF56601">
    <property type="entry name" value="beta-lactamase/transpeptidase-like"/>
    <property type="match status" value="1"/>
</dbReference>
<name>A0A4U9UKB7_SERFO</name>
<keyword evidence="4" id="KW-0645">Protease</keyword>
<reference evidence="4" key="1">
    <citation type="submission" date="2019-05" db="EMBL/GenBank/DDBJ databases">
        <authorList>
            <consortium name="Pathogen Informatics"/>
        </authorList>
    </citation>
    <scope>NUCLEOTIDE SEQUENCE [LARGE SCALE GENOMIC DNA]</scope>
    <source>
        <strain evidence="4">NCTC12965</strain>
    </source>
</reference>
<keyword evidence="3" id="KW-0732">Signal</keyword>
<dbReference type="Pfam" id="PF02113">
    <property type="entry name" value="Peptidase_S13"/>
    <property type="match status" value="1"/>
</dbReference>
<protein>
    <submittedName>
        <fullName evidence="4">D-alanyl-D-alanine carboxypeptidase dacB</fullName>
        <ecNumber evidence="4">3.4.16.4</ecNumber>
    </submittedName>
</protein>
<evidence type="ECO:0000256" key="2">
    <source>
        <dbReference type="ARBA" id="ARBA00022801"/>
    </source>
</evidence>
<dbReference type="EC" id="3.4.16.4" evidence="4"/>
<evidence type="ECO:0000256" key="1">
    <source>
        <dbReference type="ARBA" id="ARBA00006096"/>
    </source>
</evidence>
<feature type="signal peptide" evidence="3">
    <location>
        <begin position="1"/>
        <end position="20"/>
    </location>
</feature>
<sequence length="203" mass="22510">MRFSRIVSVLACAFAVNAHAAPVEDYTQYLPDGANLALIVQKIGATTPTIDYHSQQMALPASTQKVLTALAALLQLGPDYRFTTTLESQGNITDGVLRGNLIARFSGDPTFKRQNLRNMVAELKKQGVREISGDVLVDTSVFASHDKAPGWPWNDMTQCFSARQRQRLSIATVSRFPFTAPLTPVRWRLFAWLHSTRSICSAR</sequence>
<dbReference type="AlphaFoldDB" id="A0A4U9UKB7"/>
<dbReference type="GO" id="GO:0009002">
    <property type="term" value="F:serine-type D-Ala-D-Ala carboxypeptidase activity"/>
    <property type="evidence" value="ECO:0007669"/>
    <property type="project" value="UniProtKB-EC"/>
</dbReference>